<dbReference type="OrthoDB" id="508112at2"/>
<feature type="transmembrane region" description="Helical" evidence="1">
    <location>
        <begin position="119"/>
        <end position="140"/>
    </location>
</feature>
<keyword evidence="1" id="KW-1133">Transmembrane helix</keyword>
<dbReference type="AlphaFoldDB" id="A0A563U9T1"/>
<dbReference type="PANTHER" id="PTHR40407">
    <property type="entry name" value="MEMBRANE PROTEIN-LIKE PROTEIN"/>
    <property type="match status" value="1"/>
</dbReference>
<feature type="transmembrane region" description="Helical" evidence="1">
    <location>
        <begin position="91"/>
        <end position="113"/>
    </location>
</feature>
<reference evidence="3 4" key="1">
    <citation type="submission" date="2019-07" db="EMBL/GenBank/DDBJ databases">
        <authorList>
            <person name="Kim J."/>
        </authorList>
    </citation>
    <scope>NUCLEOTIDE SEQUENCE [LARGE SCALE GENOMIC DNA]</scope>
    <source>
        <strain evidence="3 4">MJ1a</strain>
    </source>
</reference>
<comment type="caution">
    <text evidence="3">The sequence shown here is derived from an EMBL/GenBank/DDBJ whole genome shotgun (WGS) entry which is preliminary data.</text>
</comment>
<keyword evidence="1" id="KW-0472">Membrane</keyword>
<feature type="transmembrane region" description="Helical" evidence="1">
    <location>
        <begin position="355"/>
        <end position="376"/>
    </location>
</feature>
<evidence type="ECO:0000313" key="4">
    <source>
        <dbReference type="Proteomes" id="UP000318010"/>
    </source>
</evidence>
<sequence>MTSTLPVKQRIQSIDILRGVIMLIMALDHVRDFLHQGGAFSDPTNLKTTTPFLFFTRFITHFCAPIFVFLSGVSVYLVSTRRSKSELISFLIKRGIWLVFVELVLISFAFSLNPLFNSFALQVIWVIGISMILLGLLIWLPVRVIGALGILLIVGHDIITTMTVAPNTTEDVLLKVFFTARGTLFFLDKTHIVFDLYAILPWTGVMFLGYLFGTLYKNGYNPANRKRFLLVSSASLFALFIVLRIVNGYGDPAPWSVQKNTVFTVISFLNISKYPPSLMYCCLTLSVGLLVLALTENVSGKVSEFFKTYGSVPFFYYILHFYLIRIITIIVFFLQGFKTSQIITPNDPFLFTPPGLGFSLSVVYLFWLGVILILYYPCKWFSKYKKTHRQWWLSYL</sequence>
<dbReference type="PANTHER" id="PTHR40407:SF1">
    <property type="entry name" value="HEPARAN-ALPHA-GLUCOSAMINIDE N-ACETYLTRANSFERASE CATALYTIC DOMAIN-CONTAINING PROTEIN"/>
    <property type="match status" value="1"/>
</dbReference>
<keyword evidence="1" id="KW-0812">Transmembrane</keyword>
<feature type="domain" description="Heparan-alpha-glucosaminide N-acetyltransferase catalytic" evidence="2">
    <location>
        <begin position="10"/>
        <end position="219"/>
    </location>
</feature>
<dbReference type="RefSeq" id="WP_146268905.1">
    <property type="nucleotide sequence ID" value="NZ_VOEI01000001.1"/>
</dbReference>
<feature type="transmembrane region" description="Helical" evidence="1">
    <location>
        <begin position="277"/>
        <end position="294"/>
    </location>
</feature>
<feature type="transmembrane region" description="Helical" evidence="1">
    <location>
        <begin position="228"/>
        <end position="246"/>
    </location>
</feature>
<gene>
    <name evidence="3" type="ORF">FPZ42_02470</name>
</gene>
<organism evidence="3 4">
    <name type="scientific">Mucilaginibacter achroorhodeus</name>
    <dbReference type="NCBI Taxonomy" id="2599294"/>
    <lineage>
        <taxon>Bacteria</taxon>
        <taxon>Pseudomonadati</taxon>
        <taxon>Bacteroidota</taxon>
        <taxon>Sphingobacteriia</taxon>
        <taxon>Sphingobacteriales</taxon>
        <taxon>Sphingobacteriaceae</taxon>
        <taxon>Mucilaginibacter</taxon>
    </lineage>
</organism>
<name>A0A563U9T1_9SPHI</name>
<dbReference type="Proteomes" id="UP000318010">
    <property type="component" value="Unassembled WGS sequence"/>
</dbReference>
<proteinExistence type="predicted"/>
<dbReference type="Pfam" id="PF07786">
    <property type="entry name" value="HGSNAT_cat"/>
    <property type="match status" value="1"/>
</dbReference>
<evidence type="ECO:0000313" key="3">
    <source>
        <dbReference type="EMBL" id="TWR28098.1"/>
    </source>
</evidence>
<dbReference type="InterPro" id="IPR012429">
    <property type="entry name" value="HGSNAT_cat"/>
</dbReference>
<keyword evidence="4" id="KW-1185">Reference proteome</keyword>
<protein>
    <submittedName>
        <fullName evidence="3">DUF1624 domain-containing protein</fullName>
    </submittedName>
</protein>
<dbReference type="EMBL" id="VOEI01000001">
    <property type="protein sequence ID" value="TWR28098.1"/>
    <property type="molecule type" value="Genomic_DNA"/>
</dbReference>
<evidence type="ECO:0000259" key="2">
    <source>
        <dbReference type="Pfam" id="PF07786"/>
    </source>
</evidence>
<feature type="transmembrane region" description="Helical" evidence="1">
    <location>
        <begin position="58"/>
        <end position="79"/>
    </location>
</feature>
<feature type="transmembrane region" description="Helical" evidence="1">
    <location>
        <begin position="147"/>
        <end position="165"/>
    </location>
</feature>
<feature type="transmembrane region" description="Helical" evidence="1">
    <location>
        <begin position="314"/>
        <end position="335"/>
    </location>
</feature>
<evidence type="ECO:0000256" key="1">
    <source>
        <dbReference type="SAM" id="Phobius"/>
    </source>
</evidence>
<feature type="transmembrane region" description="Helical" evidence="1">
    <location>
        <begin position="196"/>
        <end position="216"/>
    </location>
</feature>
<accession>A0A563U9T1</accession>